<name>A0A075FUI2_9ARCH</name>
<dbReference type="Pfam" id="PF12172">
    <property type="entry name" value="zf-ChsH2"/>
    <property type="match status" value="1"/>
</dbReference>
<dbReference type="EMBL" id="KF900434">
    <property type="protein sequence ID" value="AIE94944.1"/>
    <property type="molecule type" value="Genomic_DNA"/>
</dbReference>
<dbReference type="SUPFAM" id="SSF50249">
    <property type="entry name" value="Nucleic acid-binding proteins"/>
    <property type="match status" value="1"/>
</dbReference>
<reference evidence="3" key="1">
    <citation type="journal article" date="2014" name="Genome Biol. Evol.">
        <title>Pangenome evidence for extensive interdomain horizontal transfer affecting lineage core and shell genes in uncultured planktonic thaumarchaeota and euryarchaeota.</title>
        <authorList>
            <person name="Deschamps P."/>
            <person name="Zivanovic Y."/>
            <person name="Moreira D."/>
            <person name="Rodriguez-Valera F."/>
            <person name="Lopez-Garcia P."/>
        </authorList>
    </citation>
    <scope>NUCLEOTIDE SEQUENCE</scope>
</reference>
<feature type="domain" description="ChsH2 C-terminal OB-fold" evidence="1">
    <location>
        <begin position="51"/>
        <end position="112"/>
    </location>
</feature>
<feature type="domain" description="ChsH2 rubredoxin-like zinc ribbon" evidence="2">
    <location>
        <begin position="12"/>
        <end position="47"/>
    </location>
</feature>
<dbReference type="AlphaFoldDB" id="A0A075FUI2"/>
<accession>A0A075FUI2</accession>
<dbReference type="PANTHER" id="PTHR34075:SF5">
    <property type="entry name" value="BLR3430 PROTEIN"/>
    <property type="match status" value="1"/>
</dbReference>
<dbReference type="PANTHER" id="PTHR34075">
    <property type="entry name" value="BLR3430 PROTEIN"/>
    <property type="match status" value="1"/>
</dbReference>
<dbReference type="Gene3D" id="6.10.30.10">
    <property type="match status" value="1"/>
</dbReference>
<dbReference type="InterPro" id="IPR022002">
    <property type="entry name" value="ChsH2_Znr"/>
</dbReference>
<dbReference type="InterPro" id="IPR052513">
    <property type="entry name" value="Thioester_dehydratase-like"/>
</dbReference>
<protein>
    <submittedName>
        <fullName evidence="3">Putative nucleic acid binding protein</fullName>
    </submittedName>
</protein>
<sequence>MCKLSAKPEFIDAAKSGNILARKCVKCGEVLLATVYYCKSCGSKEFEDTILKGTGKVVTYTIMTVPPAGFEDLAPYAWVVMELDDSGIRVSGFLAKIPTPEDLPIGTPVKVTGFDERGIVLEKQ</sequence>
<evidence type="ECO:0000313" key="3">
    <source>
        <dbReference type="EMBL" id="AIE94944.1"/>
    </source>
</evidence>
<proteinExistence type="predicted"/>
<dbReference type="InterPro" id="IPR012340">
    <property type="entry name" value="NA-bd_OB-fold"/>
</dbReference>
<evidence type="ECO:0000259" key="2">
    <source>
        <dbReference type="Pfam" id="PF12172"/>
    </source>
</evidence>
<dbReference type="Pfam" id="PF01796">
    <property type="entry name" value="OB_ChsH2_C"/>
    <property type="match status" value="1"/>
</dbReference>
<organism evidence="3">
    <name type="scientific">uncultured marine thaumarchaeote AD1000_54_F06</name>
    <dbReference type="NCBI Taxonomy" id="1455925"/>
    <lineage>
        <taxon>Archaea</taxon>
        <taxon>Nitrososphaerota</taxon>
        <taxon>environmental samples</taxon>
    </lineage>
</organism>
<dbReference type="InterPro" id="IPR002878">
    <property type="entry name" value="ChsH2_C"/>
</dbReference>
<evidence type="ECO:0000259" key="1">
    <source>
        <dbReference type="Pfam" id="PF01796"/>
    </source>
</evidence>